<proteinExistence type="inferred from homology"/>
<comment type="similarity">
    <text evidence="2">Belongs to the BIG1 family.</text>
</comment>
<evidence type="ECO:0000256" key="10">
    <source>
        <dbReference type="SAM" id="Phobius"/>
    </source>
</evidence>
<keyword evidence="6" id="KW-0256">Endoplasmic reticulum</keyword>
<sequence length="298" mass="32413">MAKTLVGALALASLPSALAFRNTSPFFLLSTSDLKLDGSIAHFAQSGAISAQLQTNLKECPSEAYFLVRHEGISSADYHGDTAGRPDALLRDSPHDIKSTMQIPEVVGDLKIQSIAQSLQQQCGARLVKLDPEMKESDFNQALSSDDTPPRVYEITFSEPSEDSNLKLSTSNAFISSAISQLAPHGKFTLIYTTTPPTKKPVVSHQPAYEMEDPFGDAVQMELKRDLSLHGRANNDGSQDDGGLFERYQYLSPGLFMGISAMIPLVLILLVGLRAISNLEVSYFAFSKEMGPAAQRKQ</sequence>
<evidence type="ECO:0000256" key="4">
    <source>
        <dbReference type="ARBA" id="ARBA00022692"/>
    </source>
</evidence>
<feature type="domain" description="V-type proton ATPase subunit S1/VOA1 transmembrane" evidence="12">
    <location>
        <begin position="249"/>
        <end position="288"/>
    </location>
</feature>
<evidence type="ECO:0000256" key="3">
    <source>
        <dbReference type="ARBA" id="ARBA00022089"/>
    </source>
</evidence>
<keyword evidence="14" id="KW-1185">Reference proteome</keyword>
<dbReference type="GO" id="GO:0071555">
    <property type="term" value="P:cell wall organization"/>
    <property type="evidence" value="ECO:0007669"/>
    <property type="project" value="UniProtKB-KW"/>
</dbReference>
<feature type="transmembrane region" description="Helical" evidence="10">
    <location>
        <begin position="254"/>
        <end position="273"/>
    </location>
</feature>
<dbReference type="PANTHER" id="PTHR28285:SF1">
    <property type="entry name" value="PROTEIN BIG1"/>
    <property type="match status" value="1"/>
</dbReference>
<keyword evidence="5 11" id="KW-0732">Signal</keyword>
<dbReference type="Proteomes" id="UP000799778">
    <property type="component" value="Unassembled WGS sequence"/>
</dbReference>
<dbReference type="GO" id="GO:0009272">
    <property type="term" value="P:fungal-type cell wall biogenesis"/>
    <property type="evidence" value="ECO:0007669"/>
    <property type="project" value="TreeGrafter"/>
</dbReference>
<evidence type="ECO:0000256" key="2">
    <source>
        <dbReference type="ARBA" id="ARBA00008203"/>
    </source>
</evidence>
<evidence type="ECO:0000256" key="11">
    <source>
        <dbReference type="SAM" id="SignalP"/>
    </source>
</evidence>
<dbReference type="GeneID" id="54285704"/>
<evidence type="ECO:0000256" key="9">
    <source>
        <dbReference type="ARBA" id="ARBA00023316"/>
    </source>
</evidence>
<reference evidence="13" key="1">
    <citation type="journal article" date="2020" name="Stud. Mycol.">
        <title>101 Dothideomycetes genomes: a test case for predicting lifestyles and emergence of pathogens.</title>
        <authorList>
            <person name="Haridas S."/>
            <person name="Albert R."/>
            <person name="Binder M."/>
            <person name="Bloem J."/>
            <person name="Labutti K."/>
            <person name="Salamov A."/>
            <person name="Andreopoulos B."/>
            <person name="Baker S."/>
            <person name="Barry K."/>
            <person name="Bills G."/>
            <person name="Bluhm B."/>
            <person name="Cannon C."/>
            <person name="Castanera R."/>
            <person name="Culley D."/>
            <person name="Daum C."/>
            <person name="Ezra D."/>
            <person name="Gonzalez J."/>
            <person name="Henrissat B."/>
            <person name="Kuo A."/>
            <person name="Liang C."/>
            <person name="Lipzen A."/>
            <person name="Lutzoni F."/>
            <person name="Magnuson J."/>
            <person name="Mondo S."/>
            <person name="Nolan M."/>
            <person name="Ohm R."/>
            <person name="Pangilinan J."/>
            <person name="Park H.-J."/>
            <person name="Ramirez L."/>
            <person name="Alfaro M."/>
            <person name="Sun H."/>
            <person name="Tritt A."/>
            <person name="Yoshinaga Y."/>
            <person name="Zwiers L.-H."/>
            <person name="Turgeon B."/>
            <person name="Goodwin S."/>
            <person name="Spatafora J."/>
            <person name="Crous P."/>
            <person name="Grigoriev I."/>
        </authorList>
    </citation>
    <scope>NUCLEOTIDE SEQUENCE</scope>
    <source>
        <strain evidence="13">CBS 175.79</strain>
    </source>
</reference>
<evidence type="ECO:0000256" key="7">
    <source>
        <dbReference type="ARBA" id="ARBA00022989"/>
    </source>
</evidence>
<evidence type="ECO:0000256" key="5">
    <source>
        <dbReference type="ARBA" id="ARBA00022729"/>
    </source>
</evidence>
<accession>A0A6A5XN95</accession>
<dbReference type="InterPro" id="IPR037654">
    <property type="entry name" value="Big1"/>
</dbReference>
<keyword evidence="8 10" id="KW-0472">Membrane</keyword>
<evidence type="ECO:0000259" key="12">
    <source>
        <dbReference type="Pfam" id="PF20520"/>
    </source>
</evidence>
<evidence type="ECO:0000313" key="13">
    <source>
        <dbReference type="EMBL" id="KAF2014745.1"/>
    </source>
</evidence>
<keyword evidence="7 10" id="KW-1133">Transmembrane helix</keyword>
<dbReference type="Pfam" id="PF20520">
    <property type="entry name" value="Ac45-VOA1_TM"/>
    <property type="match status" value="1"/>
</dbReference>
<dbReference type="PANTHER" id="PTHR28285">
    <property type="entry name" value="PROTEIN BIG1"/>
    <property type="match status" value="1"/>
</dbReference>
<organism evidence="13 14">
    <name type="scientific">Aaosphaeria arxii CBS 175.79</name>
    <dbReference type="NCBI Taxonomy" id="1450172"/>
    <lineage>
        <taxon>Eukaryota</taxon>
        <taxon>Fungi</taxon>
        <taxon>Dikarya</taxon>
        <taxon>Ascomycota</taxon>
        <taxon>Pezizomycotina</taxon>
        <taxon>Dothideomycetes</taxon>
        <taxon>Pleosporomycetidae</taxon>
        <taxon>Pleosporales</taxon>
        <taxon>Pleosporales incertae sedis</taxon>
        <taxon>Aaosphaeria</taxon>
    </lineage>
</organism>
<gene>
    <name evidence="13" type="ORF">BU24DRAFT_423650</name>
</gene>
<dbReference type="InterPro" id="IPR046756">
    <property type="entry name" value="VAS1/VOA1_TM"/>
</dbReference>
<dbReference type="GO" id="GO:0005789">
    <property type="term" value="C:endoplasmic reticulum membrane"/>
    <property type="evidence" value="ECO:0007669"/>
    <property type="project" value="UniProtKB-SubCell"/>
</dbReference>
<evidence type="ECO:0000256" key="1">
    <source>
        <dbReference type="ARBA" id="ARBA00004115"/>
    </source>
</evidence>
<comment type="subcellular location">
    <subcellularLocation>
        <location evidence="1">Endoplasmic reticulum membrane</location>
        <topology evidence="1">Single-pass type I membrane protein</topology>
    </subcellularLocation>
</comment>
<feature type="signal peptide" evidence="11">
    <location>
        <begin position="1"/>
        <end position="19"/>
    </location>
</feature>
<dbReference type="RefSeq" id="XP_033383084.1">
    <property type="nucleotide sequence ID" value="XM_033528307.1"/>
</dbReference>
<protein>
    <recommendedName>
        <fullName evidence="3">Protein BIG1</fullName>
    </recommendedName>
</protein>
<name>A0A6A5XN95_9PLEO</name>
<dbReference type="OrthoDB" id="9985059at2759"/>
<dbReference type="EMBL" id="ML978070">
    <property type="protein sequence ID" value="KAF2014745.1"/>
    <property type="molecule type" value="Genomic_DNA"/>
</dbReference>
<evidence type="ECO:0000313" key="14">
    <source>
        <dbReference type="Proteomes" id="UP000799778"/>
    </source>
</evidence>
<evidence type="ECO:0000256" key="8">
    <source>
        <dbReference type="ARBA" id="ARBA00023136"/>
    </source>
</evidence>
<keyword evidence="4 10" id="KW-0812">Transmembrane</keyword>
<dbReference type="GO" id="GO:0006078">
    <property type="term" value="P:(1-&gt;6)-beta-D-glucan biosynthetic process"/>
    <property type="evidence" value="ECO:0007669"/>
    <property type="project" value="TreeGrafter"/>
</dbReference>
<evidence type="ECO:0000256" key="6">
    <source>
        <dbReference type="ARBA" id="ARBA00022824"/>
    </source>
</evidence>
<dbReference type="AlphaFoldDB" id="A0A6A5XN95"/>
<keyword evidence="9" id="KW-0961">Cell wall biogenesis/degradation</keyword>
<feature type="chain" id="PRO_5025621829" description="Protein BIG1" evidence="11">
    <location>
        <begin position="20"/>
        <end position="298"/>
    </location>
</feature>